<reference evidence="1 2" key="1">
    <citation type="submission" date="2019-03" db="EMBL/GenBank/DDBJ databases">
        <title>Genomic Encyclopedia of Type Strains, Phase IV (KMG-V): Genome sequencing to study the core and pangenomes of soil and plant-associated prokaryotes.</title>
        <authorList>
            <person name="Whitman W."/>
        </authorList>
    </citation>
    <scope>NUCLEOTIDE SEQUENCE [LARGE SCALE GENOMIC DNA]</scope>
    <source>
        <strain evidence="1 2">Hc14</strain>
    </source>
</reference>
<protein>
    <submittedName>
        <fullName evidence="1">Uncharacterized protein</fullName>
    </submittedName>
</protein>
<dbReference type="Proteomes" id="UP000294576">
    <property type="component" value="Unassembled WGS sequence"/>
</dbReference>
<gene>
    <name evidence="1" type="ORF">EV132_102180</name>
</gene>
<sequence>MLLIPTATDDLLGGEKRGAGSTVVALNQEGPGPNGVLANDIWSFTGSDDRSDIRSTFVQPFLSYATGEATHPVFAWASPVGYSGRQVADAETGSGTSEKSRK</sequence>
<proteinExistence type="predicted"/>
<organism evidence="1 2">
    <name type="scientific">Rhizobium sullae</name>
    <name type="common">Rhizobium hedysari</name>
    <dbReference type="NCBI Taxonomy" id="50338"/>
    <lineage>
        <taxon>Bacteria</taxon>
        <taxon>Pseudomonadati</taxon>
        <taxon>Pseudomonadota</taxon>
        <taxon>Alphaproteobacteria</taxon>
        <taxon>Hyphomicrobiales</taxon>
        <taxon>Rhizobiaceae</taxon>
        <taxon>Rhizobium/Agrobacterium group</taxon>
        <taxon>Rhizobium</taxon>
    </lineage>
</organism>
<evidence type="ECO:0000313" key="2">
    <source>
        <dbReference type="Proteomes" id="UP000294576"/>
    </source>
</evidence>
<dbReference type="EMBL" id="SMBH01000002">
    <property type="protein sequence ID" value="TCU18952.1"/>
    <property type="molecule type" value="Genomic_DNA"/>
</dbReference>
<accession>A0A4R3QGV2</accession>
<comment type="caution">
    <text evidence="1">The sequence shown here is derived from an EMBL/GenBank/DDBJ whole genome shotgun (WGS) entry which is preliminary data.</text>
</comment>
<evidence type="ECO:0000313" key="1">
    <source>
        <dbReference type="EMBL" id="TCU18952.1"/>
    </source>
</evidence>
<name>A0A4R3QGV2_RHISU</name>
<dbReference type="AlphaFoldDB" id="A0A4R3QGV2"/>